<reference evidence="2 3" key="1">
    <citation type="journal article" date="2011" name="J. Bacteriol.">
        <title>Genome sequence of Brevibacillus laterosporus LMG 15441, a pathogen of invertebrates.</title>
        <authorList>
            <person name="Djukic M."/>
            <person name="Poehlein A."/>
            <person name="Thurmer A."/>
            <person name="Daniel R."/>
        </authorList>
    </citation>
    <scope>NUCLEOTIDE SEQUENCE [LARGE SCALE GENOMIC DNA]</scope>
    <source>
        <strain evidence="2 3">LMG 15441</strain>
    </source>
</reference>
<organism evidence="2 3">
    <name type="scientific">Brevibacillus laterosporus LMG 15441</name>
    <dbReference type="NCBI Taxonomy" id="1042163"/>
    <lineage>
        <taxon>Bacteria</taxon>
        <taxon>Bacillati</taxon>
        <taxon>Bacillota</taxon>
        <taxon>Bacilli</taxon>
        <taxon>Bacillales</taxon>
        <taxon>Paenibacillaceae</taxon>
        <taxon>Brevibacillus</taxon>
    </lineage>
</organism>
<gene>
    <name evidence="2" type="ORF">BRLA_c042920</name>
</gene>
<sequence>MAIKRSLSETAASHAKPSIGGDTLHGVDIQ</sequence>
<name>A0A075R7I2_BRELA</name>
<accession>A0A075R7I2</accession>
<dbReference type="Proteomes" id="UP000005850">
    <property type="component" value="Chromosome"/>
</dbReference>
<evidence type="ECO:0000256" key="1">
    <source>
        <dbReference type="SAM" id="MobiDB-lite"/>
    </source>
</evidence>
<evidence type="ECO:0000313" key="2">
    <source>
        <dbReference type="EMBL" id="AIG28567.1"/>
    </source>
</evidence>
<dbReference type="STRING" id="1042163.BRLA_c042920"/>
<dbReference type="KEGG" id="blr:BRLA_c042920"/>
<dbReference type="HOGENOM" id="CLU_3402448_0_0_9"/>
<dbReference type="EMBL" id="CP007806">
    <property type="protein sequence ID" value="AIG28567.1"/>
    <property type="molecule type" value="Genomic_DNA"/>
</dbReference>
<dbReference type="AlphaFoldDB" id="A0A075R7I2"/>
<proteinExistence type="predicted"/>
<keyword evidence="3" id="KW-1185">Reference proteome</keyword>
<feature type="region of interest" description="Disordered" evidence="1">
    <location>
        <begin position="1"/>
        <end position="30"/>
    </location>
</feature>
<protein>
    <submittedName>
        <fullName evidence="2">Uncharacterized protein</fullName>
    </submittedName>
</protein>
<evidence type="ECO:0000313" key="3">
    <source>
        <dbReference type="Proteomes" id="UP000005850"/>
    </source>
</evidence>